<protein>
    <submittedName>
        <fullName evidence="1">Uncharacterized protein</fullName>
    </submittedName>
</protein>
<organism evidence="1 2">
    <name type="scientific">Pannus brasiliensis CCIBt3594</name>
    <dbReference type="NCBI Taxonomy" id="1427578"/>
    <lineage>
        <taxon>Bacteria</taxon>
        <taxon>Bacillati</taxon>
        <taxon>Cyanobacteriota</taxon>
        <taxon>Cyanophyceae</taxon>
        <taxon>Oscillatoriophycideae</taxon>
        <taxon>Chroococcales</taxon>
        <taxon>Microcystaceae</taxon>
        <taxon>Pannus</taxon>
    </lineage>
</organism>
<gene>
    <name evidence="1" type="ORF">V0288_11220</name>
</gene>
<accession>A0AAW9QL81</accession>
<evidence type="ECO:0000313" key="2">
    <source>
        <dbReference type="Proteomes" id="UP001328733"/>
    </source>
</evidence>
<dbReference type="EMBL" id="JBAFSM010000018">
    <property type="protein sequence ID" value="MEG3437690.1"/>
    <property type="molecule type" value="Genomic_DNA"/>
</dbReference>
<dbReference type="RefSeq" id="WP_332865170.1">
    <property type="nucleotide sequence ID" value="NZ_JBAFSM010000018.1"/>
</dbReference>
<comment type="caution">
    <text evidence="1">The sequence shown here is derived from an EMBL/GenBank/DDBJ whole genome shotgun (WGS) entry which is preliminary data.</text>
</comment>
<dbReference type="Proteomes" id="UP001328733">
    <property type="component" value="Unassembled WGS sequence"/>
</dbReference>
<dbReference type="AlphaFoldDB" id="A0AAW9QL81"/>
<evidence type="ECO:0000313" key="1">
    <source>
        <dbReference type="EMBL" id="MEG3437690.1"/>
    </source>
</evidence>
<keyword evidence="2" id="KW-1185">Reference proteome</keyword>
<name>A0AAW9QL81_9CHRO</name>
<proteinExistence type="predicted"/>
<reference evidence="1 2" key="1">
    <citation type="submission" date="2024-01" db="EMBL/GenBank/DDBJ databases">
        <title>Genomic insights into the taxonomy and metabolism of the cyanobacterium Pannus brasiliensis CCIBt3594.</title>
        <authorList>
            <person name="Machado M."/>
            <person name="Botero N.B."/>
            <person name="Andreote A.P.D."/>
            <person name="Feitosa A.M.T."/>
            <person name="Popin R."/>
            <person name="Sivonen K."/>
            <person name="Fiore M.F."/>
        </authorList>
    </citation>
    <scope>NUCLEOTIDE SEQUENCE [LARGE SCALE GENOMIC DNA]</scope>
    <source>
        <strain evidence="1 2">CCIBt3594</strain>
    </source>
</reference>
<sequence length="175" mass="19063">MTPTLGIPPKIVAGDSVSWSDHLPDYPPSAGYELNYAIRGASGMPVNVTATIEGGDFLSTLTPAQTADLAPGAYYWQAFVTRGINVRITVGSGRLEVAANLATADNYDGRSEAERELAEVRKAIAHVLSGGQSYKIHEREFTRADLEILMARETQLRVRVAREKNGSSNVKIRFR</sequence>